<feature type="compositionally biased region" description="Basic and acidic residues" evidence="1">
    <location>
        <begin position="125"/>
        <end position="135"/>
    </location>
</feature>
<evidence type="ECO:0008006" key="4">
    <source>
        <dbReference type="Google" id="ProtNLM"/>
    </source>
</evidence>
<evidence type="ECO:0000256" key="1">
    <source>
        <dbReference type="SAM" id="MobiDB-lite"/>
    </source>
</evidence>
<feature type="region of interest" description="Disordered" evidence="1">
    <location>
        <begin position="90"/>
        <end position="135"/>
    </location>
</feature>
<proteinExistence type="predicted"/>
<reference evidence="2 3" key="1">
    <citation type="submission" date="2022-01" db="EMBL/GenBank/DDBJ databases">
        <authorList>
            <person name="Xiong W."/>
            <person name="Schranz E."/>
        </authorList>
    </citation>
    <scope>NUCLEOTIDE SEQUENCE [LARGE SCALE GENOMIC DNA]</scope>
</reference>
<feature type="compositionally biased region" description="Basic and acidic residues" evidence="1">
    <location>
        <begin position="90"/>
        <end position="102"/>
    </location>
</feature>
<dbReference type="Proteomes" id="UP001157418">
    <property type="component" value="Unassembled WGS sequence"/>
</dbReference>
<dbReference type="EMBL" id="CAKMRJ010005523">
    <property type="protein sequence ID" value="CAH1444018.1"/>
    <property type="molecule type" value="Genomic_DNA"/>
</dbReference>
<feature type="compositionally biased region" description="Acidic residues" evidence="1">
    <location>
        <begin position="103"/>
        <end position="117"/>
    </location>
</feature>
<protein>
    <recommendedName>
        <fullName evidence="4">DUF4283 domain-containing protein</fullName>
    </recommendedName>
</protein>
<evidence type="ECO:0000313" key="2">
    <source>
        <dbReference type="EMBL" id="CAH1444018.1"/>
    </source>
</evidence>
<dbReference type="AlphaFoldDB" id="A0AAU9P254"/>
<evidence type="ECO:0000313" key="3">
    <source>
        <dbReference type="Proteomes" id="UP001157418"/>
    </source>
</evidence>
<gene>
    <name evidence="2" type="ORF">LVIROSA_LOCUS29885</name>
</gene>
<keyword evidence="3" id="KW-1185">Reference proteome</keyword>
<sequence>MDREGLPLSAWSAAAFMKVASIFGRVLYVDEDLDEHMSSGKVCIVAPVSGYIKDHLLVTIEGLKYNIHVKEIVEWCPDIERFYHVVQDESNGNEDKAQHEEKESSDENSIDGGEDGDCNGFLSDEVPKEDGLGNDKYEGFKERVVEDVSVRRKII</sequence>
<name>A0AAU9P254_9ASTR</name>
<comment type="caution">
    <text evidence="2">The sequence shown here is derived from an EMBL/GenBank/DDBJ whole genome shotgun (WGS) entry which is preliminary data.</text>
</comment>
<organism evidence="2 3">
    <name type="scientific">Lactuca virosa</name>
    <dbReference type="NCBI Taxonomy" id="75947"/>
    <lineage>
        <taxon>Eukaryota</taxon>
        <taxon>Viridiplantae</taxon>
        <taxon>Streptophyta</taxon>
        <taxon>Embryophyta</taxon>
        <taxon>Tracheophyta</taxon>
        <taxon>Spermatophyta</taxon>
        <taxon>Magnoliopsida</taxon>
        <taxon>eudicotyledons</taxon>
        <taxon>Gunneridae</taxon>
        <taxon>Pentapetalae</taxon>
        <taxon>asterids</taxon>
        <taxon>campanulids</taxon>
        <taxon>Asterales</taxon>
        <taxon>Asteraceae</taxon>
        <taxon>Cichorioideae</taxon>
        <taxon>Cichorieae</taxon>
        <taxon>Lactucinae</taxon>
        <taxon>Lactuca</taxon>
    </lineage>
</organism>
<accession>A0AAU9P254</accession>